<protein>
    <submittedName>
        <fullName evidence="2">Uncharacterized protein</fullName>
    </submittedName>
</protein>
<comment type="caution">
    <text evidence="2">The sequence shown here is derived from an EMBL/GenBank/DDBJ whole genome shotgun (WGS) entry which is preliminary data.</text>
</comment>
<reference evidence="2 3" key="1">
    <citation type="journal article" date="2020" name="BMC Genomics">
        <title>Intraspecific diversification of the crop wild relative Brassica cretica Lam. using demographic model selection.</title>
        <authorList>
            <person name="Kioukis A."/>
            <person name="Michalopoulou V.A."/>
            <person name="Briers L."/>
            <person name="Pirintsos S."/>
            <person name="Studholme D.J."/>
            <person name="Pavlidis P."/>
            <person name="Sarris P.F."/>
        </authorList>
    </citation>
    <scope>NUCLEOTIDE SEQUENCE [LARGE SCALE GENOMIC DNA]</scope>
    <source>
        <strain evidence="3">cv. PFS-1207/04</strain>
    </source>
</reference>
<gene>
    <name evidence="2" type="ORF">DY000_02021074</name>
</gene>
<name>A0ABQ7EHW6_BRACR</name>
<evidence type="ECO:0000256" key="1">
    <source>
        <dbReference type="SAM" id="MobiDB-lite"/>
    </source>
</evidence>
<evidence type="ECO:0000313" key="2">
    <source>
        <dbReference type="EMBL" id="KAF3596168.1"/>
    </source>
</evidence>
<feature type="region of interest" description="Disordered" evidence="1">
    <location>
        <begin position="10"/>
        <end position="49"/>
    </location>
</feature>
<dbReference type="EMBL" id="QGKV02000299">
    <property type="protein sequence ID" value="KAF3596168.1"/>
    <property type="molecule type" value="Genomic_DNA"/>
</dbReference>
<keyword evidence="3" id="KW-1185">Reference proteome</keyword>
<evidence type="ECO:0000313" key="3">
    <source>
        <dbReference type="Proteomes" id="UP000266723"/>
    </source>
</evidence>
<proteinExistence type="predicted"/>
<accession>A0ABQ7EHW6</accession>
<organism evidence="2 3">
    <name type="scientific">Brassica cretica</name>
    <name type="common">Mustard</name>
    <dbReference type="NCBI Taxonomy" id="69181"/>
    <lineage>
        <taxon>Eukaryota</taxon>
        <taxon>Viridiplantae</taxon>
        <taxon>Streptophyta</taxon>
        <taxon>Embryophyta</taxon>
        <taxon>Tracheophyta</taxon>
        <taxon>Spermatophyta</taxon>
        <taxon>Magnoliopsida</taxon>
        <taxon>eudicotyledons</taxon>
        <taxon>Gunneridae</taxon>
        <taxon>Pentapetalae</taxon>
        <taxon>rosids</taxon>
        <taxon>malvids</taxon>
        <taxon>Brassicales</taxon>
        <taxon>Brassicaceae</taxon>
        <taxon>Brassiceae</taxon>
        <taxon>Brassica</taxon>
    </lineage>
</organism>
<sequence length="338" mass="38195">MDPCLLTLKSGNSVRSSADTKKERSRQRSLSVAKAKSLGGRSLNHPGSDIESNDLVNHIGGVFRYFIVDVVDHGSTPDVARCGRELGEKFLSHEQGLNRMNSERDRDIMSLYSVTSGYHNPHKWSKIFSVYKRRRKTVGRSSLQVHKFMEEGFTRLRVTHKSRWWQAASIRKRGFRAVFDLQSQGGCDSHKGFHGVLGLNLQGISVAGGVLIYVGISARWYSLVSMNGVAEGLKKIDSCGFVYVLLWESTIGFLLEWICENEELLVQGRVRLNRWQCQIEIDLGWKHRFFASKVFASCVKRRDLLAIAAVQSDVQGQVLIQIVTKEILRMRSLVSTGY</sequence>
<dbReference type="Proteomes" id="UP000266723">
    <property type="component" value="Unassembled WGS sequence"/>
</dbReference>